<dbReference type="GO" id="GO:0005829">
    <property type="term" value="C:cytosol"/>
    <property type="evidence" value="ECO:0007669"/>
    <property type="project" value="TreeGrafter"/>
</dbReference>
<keyword evidence="5" id="KW-0321">Glycogen metabolism</keyword>
<dbReference type="InterPro" id="IPR017853">
    <property type="entry name" value="GH"/>
</dbReference>
<dbReference type="GO" id="GO:0005978">
    <property type="term" value="P:glycogen biosynthetic process"/>
    <property type="evidence" value="ECO:0007669"/>
    <property type="project" value="UniProtKB-UniRule"/>
</dbReference>
<dbReference type="GO" id="GO:0043169">
    <property type="term" value="F:cation binding"/>
    <property type="evidence" value="ECO:0007669"/>
    <property type="project" value="InterPro"/>
</dbReference>
<keyword evidence="9" id="KW-0119">Carbohydrate metabolism</keyword>
<evidence type="ECO:0000256" key="6">
    <source>
        <dbReference type="ARBA" id="ARBA00022676"/>
    </source>
</evidence>
<dbReference type="Proteomes" id="UP000032737">
    <property type="component" value="Chromosome"/>
</dbReference>
<comment type="similarity">
    <text evidence="3">Belongs to the glycosyl hydrolase 13 family. GlgB subfamily.</text>
</comment>
<dbReference type="InterPro" id="IPR037439">
    <property type="entry name" value="Branching_enzy"/>
</dbReference>
<dbReference type="InterPro" id="IPR014756">
    <property type="entry name" value="Ig_E-set"/>
</dbReference>
<dbReference type="Gene3D" id="2.60.40.10">
    <property type="entry name" value="Immunoglobulins"/>
    <property type="match status" value="1"/>
</dbReference>
<dbReference type="HOGENOM" id="CLU_004245_4_0_14"/>
<dbReference type="PANTHER" id="PTHR43651">
    <property type="entry name" value="1,4-ALPHA-GLUCAN-BRANCHING ENZYME"/>
    <property type="match status" value="1"/>
</dbReference>
<dbReference type="NCBIfam" id="TIGR01515">
    <property type="entry name" value="branching_enzym"/>
    <property type="match status" value="1"/>
</dbReference>
<keyword evidence="7 13" id="KW-0808">Transferase</keyword>
<dbReference type="AlphaFoldDB" id="U4KMZ8"/>
<comment type="catalytic activity">
    <reaction evidence="1">
        <text>Transfers a segment of a (1-&gt;4)-alpha-D-glucan chain to a primary hydroxy group in a similar glucan chain.</text>
        <dbReference type="EC" id="2.4.1.18"/>
    </reaction>
</comment>
<dbReference type="InterPro" id="IPR004193">
    <property type="entry name" value="Glyco_hydro_13_N"/>
</dbReference>
<dbReference type="Gene3D" id="3.20.20.80">
    <property type="entry name" value="Glycosidases"/>
    <property type="match status" value="1"/>
</dbReference>
<dbReference type="FunFam" id="2.60.40.1180:FF:000002">
    <property type="entry name" value="1,4-alpha-glucan branching enzyme GlgB"/>
    <property type="match status" value="1"/>
</dbReference>
<dbReference type="EMBL" id="FO681348">
    <property type="protein sequence ID" value="CCV65647.1"/>
    <property type="molecule type" value="Genomic_DNA"/>
</dbReference>
<dbReference type="GO" id="GO:0004553">
    <property type="term" value="F:hydrolase activity, hydrolyzing O-glycosyl compounds"/>
    <property type="evidence" value="ECO:0007669"/>
    <property type="project" value="InterPro"/>
</dbReference>
<dbReference type="InterPro" id="IPR044143">
    <property type="entry name" value="GlgB_N_E_set_prok"/>
</dbReference>
<dbReference type="InterPro" id="IPR013780">
    <property type="entry name" value="Glyco_hydro_b"/>
</dbReference>
<evidence type="ECO:0000256" key="5">
    <source>
        <dbReference type="ARBA" id="ARBA00022600"/>
    </source>
</evidence>
<dbReference type="InterPro" id="IPR006407">
    <property type="entry name" value="GlgB"/>
</dbReference>
<proteinExistence type="inferred from homology"/>
<name>U4KMZ8_9MOLU</name>
<dbReference type="InterPro" id="IPR006048">
    <property type="entry name" value="A-amylase/branching_C"/>
</dbReference>
<dbReference type="Pfam" id="PF00128">
    <property type="entry name" value="Alpha-amylase"/>
    <property type="match status" value="1"/>
</dbReference>
<accession>U4KMZ8</accession>
<evidence type="ECO:0000256" key="10">
    <source>
        <dbReference type="NCBIfam" id="TIGR01515"/>
    </source>
</evidence>
<feature type="domain" description="Glycosyl hydrolase family 13 catalytic" evidence="12">
    <location>
        <begin position="149"/>
        <end position="492"/>
    </location>
</feature>
<dbReference type="KEGG" id="abra:BN85306260"/>
<dbReference type="STRING" id="61635.BN85306260"/>
<reference evidence="13 14" key="1">
    <citation type="journal article" date="2013" name="J. Mol. Microbiol. Biotechnol.">
        <title>Analysis of the Complete Genomes of Acholeplasma brassicae , A. palmae and A. laidlawii and Their Comparison to the Obligate Parasites from ' Candidatus Phytoplasma'.</title>
        <authorList>
            <person name="Kube M."/>
            <person name="Siewert C."/>
            <person name="Migdoll A.M."/>
            <person name="Duduk B."/>
            <person name="Holz S."/>
            <person name="Rabus R."/>
            <person name="Seemuller E."/>
            <person name="Mitrovic J."/>
            <person name="Muller I."/>
            <person name="Buttner C."/>
            <person name="Reinhardt R."/>
        </authorList>
    </citation>
    <scope>NUCLEOTIDE SEQUENCE [LARGE SCALE GENOMIC DNA]</scope>
    <source>
        <strain evidence="14">0502</strain>
    </source>
</reference>
<evidence type="ECO:0000256" key="2">
    <source>
        <dbReference type="ARBA" id="ARBA00004964"/>
    </source>
</evidence>
<dbReference type="GO" id="GO:0003844">
    <property type="term" value="F:1,4-alpha-glucan branching enzyme activity"/>
    <property type="evidence" value="ECO:0007669"/>
    <property type="project" value="UniProtKB-UniRule"/>
</dbReference>
<evidence type="ECO:0000256" key="1">
    <source>
        <dbReference type="ARBA" id="ARBA00000826"/>
    </source>
</evidence>
<dbReference type="RefSeq" id="WP_030004507.1">
    <property type="nucleotide sequence ID" value="NC_022549.1"/>
</dbReference>
<dbReference type="CDD" id="cd02855">
    <property type="entry name" value="E_set_GBE_prok_N"/>
    <property type="match status" value="1"/>
</dbReference>
<dbReference type="CDD" id="cd11322">
    <property type="entry name" value="AmyAc_Glg_BE"/>
    <property type="match status" value="1"/>
</dbReference>
<feature type="active site" description="Proton donor" evidence="11">
    <location>
        <position position="348"/>
    </location>
</feature>
<dbReference type="NCBIfam" id="NF003811">
    <property type="entry name" value="PRK05402.1"/>
    <property type="match status" value="1"/>
</dbReference>
<evidence type="ECO:0000313" key="14">
    <source>
        <dbReference type="Proteomes" id="UP000032737"/>
    </source>
</evidence>
<organism evidence="13 14">
    <name type="scientific">Acholeplasma brassicae</name>
    <dbReference type="NCBI Taxonomy" id="61635"/>
    <lineage>
        <taxon>Bacteria</taxon>
        <taxon>Bacillati</taxon>
        <taxon>Mycoplasmatota</taxon>
        <taxon>Mollicutes</taxon>
        <taxon>Acholeplasmatales</taxon>
        <taxon>Acholeplasmataceae</taxon>
        <taxon>Acholeplasma</taxon>
    </lineage>
</organism>
<dbReference type="SMART" id="SM00642">
    <property type="entry name" value="Aamy"/>
    <property type="match status" value="1"/>
</dbReference>
<evidence type="ECO:0000313" key="13">
    <source>
        <dbReference type="EMBL" id="CCV65647.1"/>
    </source>
</evidence>
<sequence>MFKYSSEDAYFFSQGKLIDAKRIFGSFLIKNTEGIVTGTRFTVYAPNATKVSVVGQFNNWSETAHELSKIDSSGVFSIEIPWNLEWATYKYVLFTPSGKLYKTDPYANFAEERPNTASKVYDIEGYHWNDQDWLYHKTTVYDKPLAIYELHLGSWRKKYGQFYKYNEIVEQLIKHIKEQNFTHVELMPIYEHPLDDSWGYQGTGYYAATSRYGVPKDLMYLIDRLHQASIGVIIDWVPGHICKDAHGLYYFDGTPLYEYEDEFKRENVVWGTANLDLSKGHTRSFLLSNACFWMDYFHVDGFRVDAVSNLVYFLGDSSNGTNEGAVDFLRRLSETIFYKDDRVLLMAEDSTAFDGVTRPVSMGGLGFNYKWNMGFMNDVLRYFKKEPIHRKWHHSDITFGLTYAFSEQFVLPFSHDEVVHGKGTLLTRMPGDYWQKFANYRLLIGLWLTHPGKKLLFMGQEFAHFQEWGVHRQLDWNLFDFPSHDKANLFVRTILGLYQKEKALFELDHSEKGFKWIDSTNSEQSIFSFIRYAKDLDEHVVVVLNMTPSVYHDYQIGVPSEGFYDELINSDLPAFGGSGQYNGSEIATIKESLHRFSQSIKMTVGPLSVSILKYRK</sequence>
<dbReference type="OrthoDB" id="9800174at2"/>
<keyword evidence="8" id="KW-0320">Glycogen biosynthesis</keyword>
<dbReference type="Gene3D" id="2.60.40.1180">
    <property type="entry name" value="Golgi alpha-mannosidase II"/>
    <property type="match status" value="1"/>
</dbReference>
<dbReference type="InterPro" id="IPR013783">
    <property type="entry name" value="Ig-like_fold"/>
</dbReference>
<protein>
    <recommendedName>
        <fullName evidence="4 10">1,4-alpha-glucan branching enzyme</fullName>
        <ecNumber evidence="4 10">2.4.1.18</ecNumber>
    </recommendedName>
</protein>
<dbReference type="Pfam" id="PF02806">
    <property type="entry name" value="Alpha-amylase_C"/>
    <property type="match status" value="1"/>
</dbReference>
<evidence type="ECO:0000256" key="4">
    <source>
        <dbReference type="ARBA" id="ARBA00012541"/>
    </source>
</evidence>
<dbReference type="Pfam" id="PF02922">
    <property type="entry name" value="CBM_48"/>
    <property type="match status" value="1"/>
</dbReference>
<evidence type="ECO:0000256" key="8">
    <source>
        <dbReference type="ARBA" id="ARBA00023056"/>
    </source>
</evidence>
<dbReference type="SUPFAM" id="SSF51011">
    <property type="entry name" value="Glycosyl hydrolase domain"/>
    <property type="match status" value="1"/>
</dbReference>
<evidence type="ECO:0000256" key="7">
    <source>
        <dbReference type="ARBA" id="ARBA00022679"/>
    </source>
</evidence>
<keyword evidence="6 13" id="KW-0328">Glycosyltransferase</keyword>
<dbReference type="SUPFAM" id="SSF81296">
    <property type="entry name" value="E set domains"/>
    <property type="match status" value="1"/>
</dbReference>
<dbReference type="EC" id="2.4.1.18" evidence="4 10"/>
<evidence type="ECO:0000256" key="11">
    <source>
        <dbReference type="PIRSR" id="PIRSR000463-1"/>
    </source>
</evidence>
<dbReference type="UniPathway" id="UPA00164"/>
<dbReference type="InterPro" id="IPR006047">
    <property type="entry name" value="GH13_cat_dom"/>
</dbReference>
<evidence type="ECO:0000256" key="3">
    <source>
        <dbReference type="ARBA" id="ARBA00009000"/>
    </source>
</evidence>
<dbReference type="PIRSF" id="PIRSF000463">
    <property type="entry name" value="GlgB"/>
    <property type="match status" value="1"/>
</dbReference>
<feature type="active site" description="Nucleophile" evidence="11">
    <location>
        <position position="305"/>
    </location>
</feature>
<dbReference type="SUPFAM" id="SSF51445">
    <property type="entry name" value="(Trans)glycosidases"/>
    <property type="match status" value="1"/>
</dbReference>
<gene>
    <name evidence="13" type="primary">glgB</name>
    <name evidence="13" type="ORF">BN85306260</name>
</gene>
<evidence type="ECO:0000259" key="12">
    <source>
        <dbReference type="SMART" id="SM00642"/>
    </source>
</evidence>
<keyword evidence="14" id="KW-1185">Reference proteome</keyword>
<evidence type="ECO:0000256" key="9">
    <source>
        <dbReference type="ARBA" id="ARBA00023277"/>
    </source>
</evidence>
<dbReference type="NCBIfam" id="NF008967">
    <property type="entry name" value="PRK12313.1"/>
    <property type="match status" value="1"/>
</dbReference>
<comment type="pathway">
    <text evidence="2">Glycan biosynthesis; glycogen biosynthesis.</text>
</comment>
<dbReference type="PANTHER" id="PTHR43651:SF3">
    <property type="entry name" value="1,4-ALPHA-GLUCAN-BRANCHING ENZYME"/>
    <property type="match status" value="1"/>
</dbReference>